<proteinExistence type="predicted"/>
<feature type="compositionally biased region" description="Acidic residues" evidence="1">
    <location>
        <begin position="60"/>
        <end position="70"/>
    </location>
</feature>
<dbReference type="Proteomes" id="UP000799324">
    <property type="component" value="Unassembled WGS sequence"/>
</dbReference>
<sequence>MSLKQIPDRTRDRSSSSSPAASHYVDPSSKAAPAETTSADQQSSEQATAVSDRNTFSSEPDADADYDSDTQSEIAASLLDPASVHRTYPTWEYVPSRRTIRPVRPISPSPPASPVFSLAALAEVAAIALAHAAAAQDTRERLREIVFDDLEWRRKHLSMVQYYVQEGQQYRYLSPWSLEKRLQVAKNGLIEALATYFELEDLVEVQIAQRLRYLHNEIGDWQKEDFVLEMSMLEEAQRIRRVDRQRHNDVEVLDEYLIFLTAKLNEEEVDDPEAASITNLPPIVRNKVEQDEYLRARWEGVRLEEIELCPSCRSEEPAKRASDNSPPSVRQGKRRKMSTFDDDNDDVMLISAEEYYESIESTKKSREKVDV</sequence>
<reference evidence="2" key="1">
    <citation type="journal article" date="2020" name="Stud. Mycol.">
        <title>101 Dothideomycetes genomes: a test case for predicting lifestyles and emergence of pathogens.</title>
        <authorList>
            <person name="Haridas S."/>
            <person name="Albert R."/>
            <person name="Binder M."/>
            <person name="Bloem J."/>
            <person name="Labutti K."/>
            <person name="Salamov A."/>
            <person name="Andreopoulos B."/>
            <person name="Baker S."/>
            <person name="Barry K."/>
            <person name="Bills G."/>
            <person name="Bluhm B."/>
            <person name="Cannon C."/>
            <person name="Castanera R."/>
            <person name="Culley D."/>
            <person name="Daum C."/>
            <person name="Ezra D."/>
            <person name="Gonzalez J."/>
            <person name="Henrissat B."/>
            <person name="Kuo A."/>
            <person name="Liang C."/>
            <person name="Lipzen A."/>
            <person name="Lutzoni F."/>
            <person name="Magnuson J."/>
            <person name="Mondo S."/>
            <person name="Nolan M."/>
            <person name="Ohm R."/>
            <person name="Pangilinan J."/>
            <person name="Park H.-J."/>
            <person name="Ramirez L."/>
            <person name="Alfaro M."/>
            <person name="Sun H."/>
            <person name="Tritt A."/>
            <person name="Yoshinaga Y."/>
            <person name="Zwiers L.-H."/>
            <person name="Turgeon B."/>
            <person name="Goodwin S."/>
            <person name="Spatafora J."/>
            <person name="Crous P."/>
            <person name="Grigoriev I."/>
        </authorList>
    </citation>
    <scope>NUCLEOTIDE SEQUENCE</scope>
    <source>
        <strain evidence="2">CBS 122681</strain>
    </source>
</reference>
<organism evidence="2 3">
    <name type="scientific">Lophiostoma macrostomum CBS 122681</name>
    <dbReference type="NCBI Taxonomy" id="1314788"/>
    <lineage>
        <taxon>Eukaryota</taxon>
        <taxon>Fungi</taxon>
        <taxon>Dikarya</taxon>
        <taxon>Ascomycota</taxon>
        <taxon>Pezizomycotina</taxon>
        <taxon>Dothideomycetes</taxon>
        <taxon>Pleosporomycetidae</taxon>
        <taxon>Pleosporales</taxon>
        <taxon>Lophiostomataceae</taxon>
        <taxon>Lophiostoma</taxon>
    </lineage>
</organism>
<gene>
    <name evidence="2" type="ORF">K491DRAFT_683637</name>
</gene>
<evidence type="ECO:0000313" key="2">
    <source>
        <dbReference type="EMBL" id="KAF2649704.1"/>
    </source>
</evidence>
<keyword evidence="3" id="KW-1185">Reference proteome</keyword>
<evidence type="ECO:0000313" key="3">
    <source>
        <dbReference type="Proteomes" id="UP000799324"/>
    </source>
</evidence>
<protein>
    <submittedName>
        <fullName evidence="2">Uncharacterized protein</fullName>
    </submittedName>
</protein>
<dbReference type="EMBL" id="MU004482">
    <property type="protein sequence ID" value="KAF2649704.1"/>
    <property type="molecule type" value="Genomic_DNA"/>
</dbReference>
<feature type="region of interest" description="Disordered" evidence="1">
    <location>
        <begin position="1"/>
        <end position="70"/>
    </location>
</feature>
<evidence type="ECO:0000256" key="1">
    <source>
        <dbReference type="SAM" id="MobiDB-lite"/>
    </source>
</evidence>
<accession>A0A6A6SU22</accession>
<feature type="compositionally biased region" description="Basic and acidic residues" evidence="1">
    <location>
        <begin position="1"/>
        <end position="14"/>
    </location>
</feature>
<feature type="compositionally biased region" description="Polar residues" evidence="1">
    <location>
        <begin position="35"/>
        <end position="58"/>
    </location>
</feature>
<dbReference type="AlphaFoldDB" id="A0A6A6SU22"/>
<name>A0A6A6SU22_9PLEO</name>
<feature type="compositionally biased region" description="Basic and acidic residues" evidence="1">
    <location>
        <begin position="313"/>
        <end position="322"/>
    </location>
</feature>
<feature type="region of interest" description="Disordered" evidence="1">
    <location>
        <begin position="313"/>
        <end position="343"/>
    </location>
</feature>